<evidence type="ECO:0000256" key="2">
    <source>
        <dbReference type="ARBA" id="ARBA00023118"/>
    </source>
</evidence>
<evidence type="ECO:0000313" key="5">
    <source>
        <dbReference type="Proteomes" id="UP000287352"/>
    </source>
</evidence>
<dbReference type="InterPro" id="IPR043128">
    <property type="entry name" value="Rev_trsase/Diguanyl_cyclase"/>
</dbReference>
<dbReference type="InterPro" id="IPR000160">
    <property type="entry name" value="GGDEF_dom"/>
</dbReference>
<dbReference type="CDD" id="cd09679">
    <property type="entry name" value="Cas10_III"/>
    <property type="match status" value="1"/>
</dbReference>
<comment type="caution">
    <text evidence="4">The sequence shown here is derived from an EMBL/GenBank/DDBJ whole genome shotgun (WGS) entry which is preliminary data.</text>
</comment>
<organism evidence="4 5">
    <name type="scientific">Tengunoibacter tsumagoiensis</name>
    <dbReference type="NCBI Taxonomy" id="2014871"/>
    <lineage>
        <taxon>Bacteria</taxon>
        <taxon>Bacillati</taxon>
        <taxon>Chloroflexota</taxon>
        <taxon>Ktedonobacteria</taxon>
        <taxon>Ktedonobacterales</taxon>
        <taxon>Dictyobacteraceae</taxon>
        <taxon>Tengunoibacter</taxon>
    </lineage>
</organism>
<dbReference type="GO" id="GO:0051607">
    <property type="term" value="P:defense response to virus"/>
    <property type="evidence" value="ECO:0007669"/>
    <property type="project" value="UniProtKB-KW"/>
</dbReference>
<keyword evidence="5" id="KW-1185">Reference proteome</keyword>
<reference evidence="5" key="1">
    <citation type="submission" date="2018-12" db="EMBL/GenBank/DDBJ databases">
        <title>Tengunoibacter tsumagoiensis gen. nov., sp. nov., Dictyobacter kobayashii sp. nov., D. alpinus sp. nov., and D. joshuensis sp. nov. and description of Dictyobacteraceae fam. nov. within the order Ktedonobacterales isolated from Tengu-no-mugimeshi.</title>
        <authorList>
            <person name="Wang C.M."/>
            <person name="Zheng Y."/>
            <person name="Sakai Y."/>
            <person name="Toyoda A."/>
            <person name="Minakuchi Y."/>
            <person name="Abe K."/>
            <person name="Yokota A."/>
            <person name="Yabe S."/>
        </authorList>
    </citation>
    <scope>NUCLEOTIDE SEQUENCE [LARGE SCALE GENOMIC DNA]</scope>
    <source>
        <strain evidence="5">Uno3</strain>
    </source>
</reference>
<evidence type="ECO:0000256" key="1">
    <source>
        <dbReference type="ARBA" id="ARBA00022741"/>
    </source>
</evidence>
<evidence type="ECO:0000313" key="4">
    <source>
        <dbReference type="EMBL" id="GCE14563.1"/>
    </source>
</evidence>
<keyword evidence="1" id="KW-0547">Nucleotide-binding</keyword>
<evidence type="ECO:0000259" key="3">
    <source>
        <dbReference type="PROSITE" id="PS50887"/>
    </source>
</evidence>
<keyword evidence="2" id="KW-0051">Antiviral defense</keyword>
<feature type="domain" description="GGDEF" evidence="3">
    <location>
        <begin position="336"/>
        <end position="473"/>
    </location>
</feature>
<protein>
    <submittedName>
        <fullName evidence="4">Type III-B CRISPR-associated protein Cas10/Cmr2</fullName>
    </submittedName>
</protein>
<dbReference type="NCBIfam" id="TIGR02577">
    <property type="entry name" value="cas_TM1794_Cmr2"/>
    <property type="match status" value="1"/>
</dbReference>
<dbReference type="Proteomes" id="UP000287352">
    <property type="component" value="Unassembled WGS sequence"/>
</dbReference>
<name>A0A402A5Z2_9CHLR</name>
<gene>
    <name evidence="4" type="ORF">KTT_44220</name>
</gene>
<dbReference type="EMBL" id="BIFR01000002">
    <property type="protein sequence ID" value="GCE14563.1"/>
    <property type="molecule type" value="Genomic_DNA"/>
</dbReference>
<dbReference type="InterPro" id="IPR038242">
    <property type="entry name" value="Cmr2_N"/>
</dbReference>
<dbReference type="InterPro" id="IPR054767">
    <property type="entry name" value="Cas10-Cmr2_palm2"/>
</dbReference>
<dbReference type="Pfam" id="PF22335">
    <property type="entry name" value="Cas10-Cmr2_palm2"/>
    <property type="match status" value="1"/>
</dbReference>
<dbReference type="Gene3D" id="3.30.70.270">
    <property type="match status" value="1"/>
</dbReference>
<dbReference type="InterPro" id="IPR024615">
    <property type="entry name" value="CRISPR-assoc_Cmr2_N"/>
</dbReference>
<proteinExistence type="predicted"/>
<dbReference type="GO" id="GO:0000166">
    <property type="term" value="F:nucleotide binding"/>
    <property type="evidence" value="ECO:0007669"/>
    <property type="project" value="UniProtKB-KW"/>
</dbReference>
<dbReference type="Gene3D" id="3.30.70.2220">
    <property type="entry name" value="CRISPR-Cas system, Cmr2 subunit, D1 domain, cysteine cluster"/>
    <property type="match status" value="1"/>
</dbReference>
<dbReference type="Pfam" id="PF12469">
    <property type="entry name" value="Cmr2_N"/>
    <property type="match status" value="1"/>
</dbReference>
<accession>A0A402A5Z2</accession>
<dbReference type="PROSITE" id="PS50887">
    <property type="entry name" value="GGDEF"/>
    <property type="match status" value="1"/>
</dbReference>
<dbReference type="AlphaFoldDB" id="A0A402A5Z2"/>
<dbReference type="InterPro" id="IPR013407">
    <property type="entry name" value="CRISPR-assoc_prot_Cmr2"/>
</dbReference>
<sequence>MSYLFLVTIGPVQPFIKSARRTRDLFVGSMLLSELSKAVALALIDPETHLIFPAPISENQLQPDTKLSVANKIIAIIGHEPQEMAKRARTALFERLYSIRNQVFDSLPAIDRPLADHQIETLLDFAWVATPFDEHNYAKTRSRLETLLSARKNTRYFVPFIHTTTSSKNPRYKSSIDGQLECVIPEKYYDRSKPAQLRARDLYQLYKAGPGEQLSGVDLVKRHAKFPGLPVILSTSHIATLPFLKRLNSITDSNSRDKLKNAWSDYIEKIDEQTPLTEKIKGAKHTILGDRDGALLFDERLLIDFTREQYTKAHQCLETFWKEVKEATHSSLRPGPYYAIIHADGDNMGQLINHMAEKGFAQHQELSQRLDAFAQGVGDIVTAYEGVPVYSGGDDVLAFVPLHTALPCAHALAVDFAQKMVFKESDVPRPTLSVGIAIVHHLSLLQDSLDAARDAETCAKNHPQKNALAITVRKRSGEPVTTVGSWSTIYPWLKVLIEHFQQQHIPQGAAYELREVYQSLFLPGETMSTDLMHVLQYEAYRILKRKIMLNQQMSKEAKAATLKDIVDRLRIELSPQTGPIILEETDIASLINELLVVQPIVEAVNMAYGQEEGKK</sequence>